<evidence type="ECO:0000313" key="2">
    <source>
        <dbReference type="Proteomes" id="UP000054321"/>
    </source>
</evidence>
<dbReference type="AlphaFoldDB" id="A0A0C3H2Q4"/>
<organism evidence="1 2">
    <name type="scientific">Oidiodendron maius (strain Zn)</name>
    <dbReference type="NCBI Taxonomy" id="913774"/>
    <lineage>
        <taxon>Eukaryota</taxon>
        <taxon>Fungi</taxon>
        <taxon>Dikarya</taxon>
        <taxon>Ascomycota</taxon>
        <taxon>Pezizomycotina</taxon>
        <taxon>Leotiomycetes</taxon>
        <taxon>Leotiomycetes incertae sedis</taxon>
        <taxon>Myxotrichaceae</taxon>
        <taxon>Oidiodendron</taxon>
    </lineage>
</organism>
<dbReference type="HOGENOM" id="CLU_572439_0_0_1"/>
<protein>
    <recommendedName>
        <fullName evidence="3">Amidoligase enzyme</fullName>
    </recommendedName>
</protein>
<sequence>MAGSSSLLDTPKARISSEGLTYGVELEFVFAFHQDEILAVFDDAVYGEECFLQKHIPYCVREGDVFTPIPLIDLPNHVYNSWGIMYTEPKSKEGMTAPYQMEPMRIVGNKLSEKYPDFRYRTRPAINEEDKIKDIYHTWIVTRDYSVCGVGSENIPAWLNRNNIDSGEWDSIGIEVVSRVLNSASPEGKQEIEKVIDAVKGGSNDSYGAFITNQCGLHVHVQAPQKLEELKELALILIVYEQEIARLHPPCRRPHHEAVQWIAESNRMGVMQHPPDLATGHFDCSTTALEQRYRGPIERLRAQLRDISNTSALVKFMNHPANYKFPRGNRNRQVNFLSINRGDNFASTVEFRQARGSLCAEDISRWVDFCVGLIKLSKLYSEDPDRFPLKGLGRYHEPDGKLHLNLMNVYALMRDMELGNEAISYWQRRIAGYQMGMHGDADDRADNELPPPELIV</sequence>
<dbReference type="STRING" id="913774.A0A0C3H2Q4"/>
<proteinExistence type="predicted"/>
<dbReference type="Pfam" id="PF12224">
    <property type="entry name" value="Amidoligase_2"/>
    <property type="match status" value="1"/>
</dbReference>
<dbReference type="EMBL" id="KN832881">
    <property type="protein sequence ID" value="KIM97654.1"/>
    <property type="molecule type" value="Genomic_DNA"/>
</dbReference>
<evidence type="ECO:0000313" key="1">
    <source>
        <dbReference type="EMBL" id="KIM97654.1"/>
    </source>
</evidence>
<evidence type="ECO:0008006" key="3">
    <source>
        <dbReference type="Google" id="ProtNLM"/>
    </source>
</evidence>
<dbReference type="PANTHER" id="PTHR36847:SF1">
    <property type="entry name" value="AMIDOLIGASE ENZYME"/>
    <property type="match status" value="1"/>
</dbReference>
<gene>
    <name evidence="1" type="ORF">OIDMADRAFT_57173</name>
</gene>
<reference evidence="2" key="2">
    <citation type="submission" date="2015-01" db="EMBL/GenBank/DDBJ databases">
        <title>Evolutionary Origins and Diversification of the Mycorrhizal Mutualists.</title>
        <authorList>
            <consortium name="DOE Joint Genome Institute"/>
            <consortium name="Mycorrhizal Genomics Consortium"/>
            <person name="Kohler A."/>
            <person name="Kuo A."/>
            <person name="Nagy L.G."/>
            <person name="Floudas D."/>
            <person name="Copeland A."/>
            <person name="Barry K.W."/>
            <person name="Cichocki N."/>
            <person name="Veneault-Fourrey C."/>
            <person name="LaButti K."/>
            <person name="Lindquist E.A."/>
            <person name="Lipzen A."/>
            <person name="Lundell T."/>
            <person name="Morin E."/>
            <person name="Murat C."/>
            <person name="Riley R."/>
            <person name="Ohm R."/>
            <person name="Sun H."/>
            <person name="Tunlid A."/>
            <person name="Henrissat B."/>
            <person name="Grigoriev I.V."/>
            <person name="Hibbett D.S."/>
            <person name="Martin F."/>
        </authorList>
    </citation>
    <scope>NUCLEOTIDE SEQUENCE [LARGE SCALE GENOMIC DNA]</scope>
    <source>
        <strain evidence="2">Zn</strain>
    </source>
</reference>
<dbReference type="PANTHER" id="PTHR36847">
    <property type="entry name" value="AMIDOLIGASE ENZYME"/>
    <property type="match status" value="1"/>
</dbReference>
<dbReference type="InParanoid" id="A0A0C3H2Q4"/>
<dbReference type="OrthoDB" id="412402at2759"/>
<keyword evidence="2" id="KW-1185">Reference proteome</keyword>
<accession>A0A0C3H2Q4</accession>
<dbReference type="InterPro" id="IPR022025">
    <property type="entry name" value="Amidoligase_2"/>
</dbReference>
<reference evidence="1 2" key="1">
    <citation type="submission" date="2014-04" db="EMBL/GenBank/DDBJ databases">
        <authorList>
            <consortium name="DOE Joint Genome Institute"/>
            <person name="Kuo A."/>
            <person name="Martino E."/>
            <person name="Perotto S."/>
            <person name="Kohler A."/>
            <person name="Nagy L.G."/>
            <person name="Floudas D."/>
            <person name="Copeland A."/>
            <person name="Barry K.W."/>
            <person name="Cichocki N."/>
            <person name="Veneault-Fourrey C."/>
            <person name="LaButti K."/>
            <person name="Lindquist E.A."/>
            <person name="Lipzen A."/>
            <person name="Lundell T."/>
            <person name="Morin E."/>
            <person name="Murat C."/>
            <person name="Sun H."/>
            <person name="Tunlid A."/>
            <person name="Henrissat B."/>
            <person name="Grigoriev I.V."/>
            <person name="Hibbett D.S."/>
            <person name="Martin F."/>
            <person name="Nordberg H.P."/>
            <person name="Cantor M.N."/>
            <person name="Hua S.X."/>
        </authorList>
    </citation>
    <scope>NUCLEOTIDE SEQUENCE [LARGE SCALE GENOMIC DNA]</scope>
    <source>
        <strain evidence="1 2">Zn</strain>
    </source>
</reference>
<name>A0A0C3H2Q4_OIDMZ</name>
<dbReference type="Proteomes" id="UP000054321">
    <property type="component" value="Unassembled WGS sequence"/>
</dbReference>